<comment type="caution">
    <text evidence="2">The sequence shown here is derived from an EMBL/GenBank/DDBJ whole genome shotgun (WGS) entry which is preliminary data.</text>
</comment>
<evidence type="ECO:0000256" key="1">
    <source>
        <dbReference type="SAM" id="MobiDB-lite"/>
    </source>
</evidence>
<gene>
    <name evidence="2" type="ORF">CODIS_14300</name>
</gene>
<keyword evidence="3" id="KW-1185">Reference proteome</keyword>
<dbReference type="Proteomes" id="UP000094769">
    <property type="component" value="Unassembled WGS sequence"/>
</dbReference>
<protein>
    <submittedName>
        <fullName evidence="2">Uncharacterized protein</fullName>
    </submittedName>
</protein>
<dbReference type="AlphaFoldDB" id="A0A7Z1AGD5"/>
<dbReference type="OrthoDB" id="7065439at2"/>
<evidence type="ECO:0000313" key="2">
    <source>
        <dbReference type="EMBL" id="ODJ88423.1"/>
    </source>
</evidence>
<evidence type="ECO:0000313" key="3">
    <source>
        <dbReference type="Proteomes" id="UP000094769"/>
    </source>
</evidence>
<feature type="region of interest" description="Disordered" evidence="1">
    <location>
        <begin position="46"/>
        <end position="65"/>
    </location>
</feature>
<accession>A0A7Z1AGD5</accession>
<reference evidence="2 3" key="1">
    <citation type="submission" date="2016-06" db="EMBL/GenBank/DDBJ databases">
        <title>Genome sequence of endosymbiont of Candidatus Endolucinida thiodiazotropha.</title>
        <authorList>
            <person name="Poehlein A."/>
            <person name="Koenig S."/>
            <person name="Heiden S.E."/>
            <person name="Thuermer A."/>
            <person name="Voget S."/>
            <person name="Daniel R."/>
            <person name="Markert S."/>
            <person name="Gros O."/>
            <person name="Schweder T."/>
        </authorList>
    </citation>
    <scope>NUCLEOTIDE SEQUENCE [LARGE SCALE GENOMIC DNA]</scope>
    <source>
        <strain evidence="2 3">COS</strain>
    </source>
</reference>
<sequence>MATRYARITCEFYIFLKFKVFALFAMLLFAQFTVAEEDPYLSAISSEAEKVESTETTTGSEVDDEDVVDGPSLKAFEEDLKASYMGSFTFYKKLPRRSREEVFEEYKGGASIDEIRKKIMDRFLNQ</sequence>
<dbReference type="RefSeq" id="WP_069122741.1">
    <property type="nucleotide sequence ID" value="NZ_MARB01000006.1"/>
</dbReference>
<name>A0A7Z1AGD5_9GAMM</name>
<dbReference type="EMBL" id="MARB01000006">
    <property type="protein sequence ID" value="ODJ88423.1"/>
    <property type="molecule type" value="Genomic_DNA"/>
</dbReference>
<organism evidence="2 3">
    <name type="scientific">Candidatus Thiodiazotropha endolucinida</name>
    <dbReference type="NCBI Taxonomy" id="1655433"/>
    <lineage>
        <taxon>Bacteria</taxon>
        <taxon>Pseudomonadati</taxon>
        <taxon>Pseudomonadota</taxon>
        <taxon>Gammaproteobacteria</taxon>
        <taxon>Chromatiales</taxon>
        <taxon>Sedimenticolaceae</taxon>
        <taxon>Candidatus Thiodiazotropha</taxon>
    </lineage>
</organism>
<proteinExistence type="predicted"/>